<dbReference type="AlphaFoldDB" id="A0A0K2UJN7"/>
<organism evidence="1">
    <name type="scientific">Lepeophtheirus salmonis</name>
    <name type="common">Salmon louse</name>
    <name type="synonym">Caligus salmonis</name>
    <dbReference type="NCBI Taxonomy" id="72036"/>
    <lineage>
        <taxon>Eukaryota</taxon>
        <taxon>Metazoa</taxon>
        <taxon>Ecdysozoa</taxon>
        <taxon>Arthropoda</taxon>
        <taxon>Crustacea</taxon>
        <taxon>Multicrustacea</taxon>
        <taxon>Hexanauplia</taxon>
        <taxon>Copepoda</taxon>
        <taxon>Siphonostomatoida</taxon>
        <taxon>Caligidae</taxon>
        <taxon>Lepeophtheirus</taxon>
    </lineage>
</organism>
<name>A0A0K2UJN7_LEPSM</name>
<feature type="non-terminal residue" evidence="1">
    <location>
        <position position="1"/>
    </location>
</feature>
<evidence type="ECO:0000313" key="1">
    <source>
        <dbReference type="EMBL" id="CDW38172.1"/>
    </source>
</evidence>
<accession>A0A0K2UJN7</accession>
<proteinExistence type="predicted"/>
<dbReference type="EMBL" id="HACA01020811">
    <property type="protein sequence ID" value="CDW38172.1"/>
    <property type="molecule type" value="Transcribed_RNA"/>
</dbReference>
<protein>
    <submittedName>
        <fullName evidence="1">Uncharacterized protein</fullName>
    </submittedName>
</protein>
<reference evidence="1" key="1">
    <citation type="submission" date="2014-05" db="EMBL/GenBank/DDBJ databases">
        <authorList>
            <person name="Chronopoulou M."/>
        </authorList>
    </citation>
    <scope>NUCLEOTIDE SEQUENCE</scope>
    <source>
        <tissue evidence="1">Whole organism</tissue>
    </source>
</reference>
<sequence>KDKFTHSDLDGSFVRSIRTYRSTSIHPSHFLENHIFHSDIQSTLLQICSSTSCSRGYPLFRAHSIDLISSNGRIVHCADAH</sequence>